<dbReference type="SUPFAM" id="SSF50729">
    <property type="entry name" value="PH domain-like"/>
    <property type="match status" value="2"/>
</dbReference>
<sequence>MTKAYEFNWQRTVPQPLLDGNNFHMWEEEKGEIVYEPNATFKVDEYGFFIYWKSEGKEKGEIVYEPNATFKVDEYGFFIYWKSEGKEGQVLELCQVNDIRLGGVPKDPRLLYELQQRTTGVLEDCSLTICSGYDMVNINYTHIVCPDDQTAKNDVIEPSEWTFERFYRLYHKVCPRNDIEELFNQITQGKSDYIDHKQLIDFLNDRPELDDLRITSELSDVFL</sequence>
<dbReference type="EMBL" id="OC927672">
    <property type="protein sequence ID" value="CAD7657352.1"/>
    <property type="molecule type" value="Genomic_DNA"/>
</dbReference>
<evidence type="ECO:0000313" key="2">
    <source>
        <dbReference type="EMBL" id="CAD7657352.1"/>
    </source>
</evidence>
<name>A0A7R9MC84_9ACAR</name>
<dbReference type="InterPro" id="IPR037862">
    <property type="entry name" value="PLC-beta_PH"/>
</dbReference>
<gene>
    <name evidence="2" type="ORF">ONB1V03_LOCUS13982</name>
</gene>
<dbReference type="Pfam" id="PF17787">
    <property type="entry name" value="PH_14"/>
    <property type="match status" value="2"/>
</dbReference>
<reference evidence="2" key="1">
    <citation type="submission" date="2020-11" db="EMBL/GenBank/DDBJ databases">
        <authorList>
            <person name="Tran Van P."/>
        </authorList>
    </citation>
    <scope>NUCLEOTIDE SEQUENCE</scope>
</reference>
<dbReference type="Gene3D" id="1.10.238.10">
    <property type="entry name" value="EF-hand"/>
    <property type="match status" value="1"/>
</dbReference>
<dbReference type="SUPFAM" id="SSF47473">
    <property type="entry name" value="EF-hand"/>
    <property type="match status" value="1"/>
</dbReference>
<protein>
    <recommendedName>
        <fullName evidence="1">PLC-beta PH domain-containing protein</fullName>
    </recommendedName>
</protein>
<feature type="domain" description="PLC-beta PH" evidence="1">
    <location>
        <begin position="62"/>
        <end position="153"/>
    </location>
</feature>
<accession>A0A7R9MC84</accession>
<dbReference type="Gene3D" id="2.30.29.240">
    <property type="match status" value="2"/>
</dbReference>
<dbReference type="AlphaFoldDB" id="A0A7R9MC84"/>
<dbReference type="OrthoDB" id="269822at2759"/>
<evidence type="ECO:0000313" key="3">
    <source>
        <dbReference type="Proteomes" id="UP000728032"/>
    </source>
</evidence>
<dbReference type="InterPro" id="IPR011992">
    <property type="entry name" value="EF-hand-dom_pair"/>
</dbReference>
<dbReference type="Proteomes" id="UP000728032">
    <property type="component" value="Unassembled WGS sequence"/>
</dbReference>
<keyword evidence="3" id="KW-1185">Reference proteome</keyword>
<dbReference type="EMBL" id="CAJPVJ010012847">
    <property type="protein sequence ID" value="CAG2174538.1"/>
    <property type="molecule type" value="Genomic_DNA"/>
</dbReference>
<feature type="domain" description="PLC-beta PH" evidence="1">
    <location>
        <begin position="12"/>
        <end position="59"/>
    </location>
</feature>
<dbReference type="CDD" id="cd13361">
    <property type="entry name" value="PH_PLC_beta"/>
    <property type="match status" value="1"/>
</dbReference>
<proteinExistence type="predicted"/>
<organism evidence="2">
    <name type="scientific">Oppiella nova</name>
    <dbReference type="NCBI Taxonomy" id="334625"/>
    <lineage>
        <taxon>Eukaryota</taxon>
        <taxon>Metazoa</taxon>
        <taxon>Ecdysozoa</taxon>
        <taxon>Arthropoda</taxon>
        <taxon>Chelicerata</taxon>
        <taxon>Arachnida</taxon>
        <taxon>Acari</taxon>
        <taxon>Acariformes</taxon>
        <taxon>Sarcoptiformes</taxon>
        <taxon>Oribatida</taxon>
        <taxon>Brachypylina</taxon>
        <taxon>Oppioidea</taxon>
        <taxon>Oppiidae</taxon>
        <taxon>Oppiella</taxon>
    </lineage>
</organism>
<evidence type="ECO:0000259" key="1">
    <source>
        <dbReference type="Pfam" id="PF17787"/>
    </source>
</evidence>